<reference evidence="2" key="2">
    <citation type="submission" date="2012-03" db="EMBL/GenBank/DDBJ databases">
        <title>Complete genome sequence of Flavobacterium indicum GPTSA100-9T, isolated from warm spring water.</title>
        <authorList>
            <person name="Barbier P."/>
            <person name="Houel A."/>
            <person name="Loux V."/>
            <person name="Poulain J."/>
            <person name="Bernardet J.-F."/>
            <person name="Touchon M."/>
            <person name="Duchaud E."/>
        </authorList>
    </citation>
    <scope>NUCLEOTIDE SEQUENCE [LARGE SCALE GENOMIC DNA]</scope>
    <source>
        <strain evidence="2">DSM 17447 / CIP 109464 / GPTSA100-9</strain>
    </source>
</reference>
<evidence type="ECO:0000313" key="1">
    <source>
        <dbReference type="EMBL" id="CCG54413.1"/>
    </source>
</evidence>
<sequence>MNKLLHKEVSEKILKAYYNVYNSLGYGFLERVYQNSMYYELIDLGLDVVAQKQIKVYYKGKIVGEYFADLIVENKIIVELKATSVLIQSHSTQLYNYLKTTNIEVGLLLNFGEEAEFERIIITNDKKKNLNNQCNLK</sequence>
<organism evidence="1 2">
    <name type="scientific">Flavobacterium indicum (strain DSM 17447 / CIP 109464 / GPTSA100-9)</name>
    <dbReference type="NCBI Taxonomy" id="1094466"/>
    <lineage>
        <taxon>Bacteria</taxon>
        <taxon>Pseudomonadati</taxon>
        <taxon>Bacteroidota</taxon>
        <taxon>Flavobacteriia</taxon>
        <taxon>Flavobacteriales</taxon>
        <taxon>Flavobacteriaceae</taxon>
        <taxon>Flavobacterium</taxon>
    </lineage>
</organism>
<dbReference type="KEGG" id="fin:KQS_12540"/>
<keyword evidence="2" id="KW-1185">Reference proteome</keyword>
<dbReference type="HOGENOM" id="CLU_134960_0_1_10"/>
<proteinExistence type="predicted"/>
<dbReference type="PATRIC" id="fig|1094466.5.peg.2450"/>
<dbReference type="EMBL" id="HE774682">
    <property type="protein sequence ID" value="CCG54413.1"/>
    <property type="molecule type" value="Genomic_DNA"/>
</dbReference>
<evidence type="ECO:0000313" key="2">
    <source>
        <dbReference type="Proteomes" id="UP000007599"/>
    </source>
</evidence>
<gene>
    <name evidence="1" type="ordered locus">KQS_12540</name>
</gene>
<dbReference type="eggNOG" id="COG0614">
    <property type="taxonomic scope" value="Bacteria"/>
</dbReference>
<protein>
    <recommendedName>
        <fullName evidence="3">GxxExxY protein</fullName>
    </recommendedName>
</protein>
<dbReference type="NCBIfam" id="TIGR04256">
    <property type="entry name" value="GxxExxY"/>
    <property type="match status" value="1"/>
</dbReference>
<reference evidence="1 2" key="1">
    <citation type="journal article" date="2012" name="J. Bacteriol.">
        <title>Complete Genome Sequence of Flavobacterium indicum GPSTA100-9T, Isolated from Warm Spring Water.</title>
        <authorList>
            <person name="Barbier P."/>
            <person name="Houel A."/>
            <person name="Loux V."/>
            <person name="Poulain J."/>
            <person name="Bernardet J.F."/>
            <person name="Touchon M."/>
            <person name="Duchaud E."/>
        </authorList>
    </citation>
    <scope>NUCLEOTIDE SEQUENCE [LARGE SCALE GENOMIC DNA]</scope>
    <source>
        <strain evidence="2">DSM 17447 / CIP 109464 / GPTSA100-9</strain>
    </source>
</reference>
<dbReference type="RefSeq" id="WP_014389531.1">
    <property type="nucleotide sequence ID" value="NC_017025.1"/>
</dbReference>
<name>H8XRH9_FLAIG</name>
<dbReference type="Proteomes" id="UP000007599">
    <property type="component" value="Chromosome I"/>
</dbReference>
<accession>H8XRH9</accession>
<dbReference type="Pfam" id="PF13366">
    <property type="entry name" value="PDDEXK_3"/>
    <property type="match status" value="1"/>
</dbReference>
<dbReference type="STRING" id="1094466.KQS_12540"/>
<dbReference type="AlphaFoldDB" id="H8XRH9"/>
<dbReference type="InterPro" id="IPR026350">
    <property type="entry name" value="GxxExxY"/>
</dbReference>
<evidence type="ECO:0008006" key="3">
    <source>
        <dbReference type="Google" id="ProtNLM"/>
    </source>
</evidence>